<comment type="similarity">
    <text evidence="2 6">Belongs to the flagella basal body rod proteins family.</text>
</comment>
<name>A0A2W5FM93_9BACT</name>
<dbReference type="Pfam" id="PF06429">
    <property type="entry name" value="Flg_bbr_C"/>
    <property type="match status" value="1"/>
</dbReference>
<dbReference type="InterPro" id="IPR010930">
    <property type="entry name" value="Flg_bb/hook_C_dom"/>
</dbReference>
<dbReference type="InterPro" id="IPR012834">
    <property type="entry name" value="FlgG_G_neg"/>
</dbReference>
<dbReference type="NCBIfam" id="TIGR03506">
    <property type="entry name" value="FlgEFG_subfam"/>
    <property type="match status" value="2"/>
</dbReference>
<protein>
    <recommendedName>
        <fullName evidence="3 5">Flagellar basal-body rod protein FlgG</fullName>
    </recommendedName>
</protein>
<evidence type="ECO:0000313" key="11">
    <source>
        <dbReference type="Proteomes" id="UP000249739"/>
    </source>
</evidence>
<reference evidence="10 11" key="1">
    <citation type="submission" date="2017-08" db="EMBL/GenBank/DDBJ databases">
        <title>Infants hospitalized years apart are colonized by the same room-sourced microbial strains.</title>
        <authorList>
            <person name="Brooks B."/>
            <person name="Olm M.R."/>
            <person name="Firek B.A."/>
            <person name="Baker R."/>
            <person name="Thomas B.C."/>
            <person name="Morowitz M.J."/>
            <person name="Banfield J.F."/>
        </authorList>
    </citation>
    <scope>NUCLEOTIDE SEQUENCE [LARGE SCALE GENOMIC DNA]</scope>
    <source>
        <strain evidence="10">S2_006_000_R2_64</strain>
    </source>
</reference>
<feature type="domain" description="Flagellar hook protein FlgE/F/G-like D1" evidence="9">
    <location>
        <begin position="96"/>
        <end position="159"/>
    </location>
</feature>
<comment type="subcellular location">
    <subcellularLocation>
        <location evidence="1 6">Bacterial flagellum basal body</location>
    </subcellularLocation>
</comment>
<organism evidence="10 11">
    <name type="scientific">Micavibrio aeruginosavorus</name>
    <dbReference type="NCBI Taxonomy" id="349221"/>
    <lineage>
        <taxon>Bacteria</taxon>
        <taxon>Pseudomonadati</taxon>
        <taxon>Bdellovibrionota</taxon>
        <taxon>Bdellovibrionia</taxon>
        <taxon>Bdellovibrionales</taxon>
        <taxon>Pseudobdellovibrionaceae</taxon>
        <taxon>Micavibrio</taxon>
    </lineage>
</organism>
<evidence type="ECO:0000256" key="2">
    <source>
        <dbReference type="ARBA" id="ARBA00009677"/>
    </source>
</evidence>
<keyword evidence="4 6" id="KW-0975">Bacterial flagellum</keyword>
<keyword evidence="10" id="KW-0969">Cilium</keyword>
<dbReference type="GO" id="GO:0009426">
    <property type="term" value="C:bacterial-type flagellum basal body, distal rod"/>
    <property type="evidence" value="ECO:0007669"/>
    <property type="project" value="UniProtKB-UniRule"/>
</dbReference>
<dbReference type="InterPro" id="IPR020013">
    <property type="entry name" value="Flagellar_FlgE/F/G"/>
</dbReference>
<dbReference type="Pfam" id="PF22692">
    <property type="entry name" value="LlgE_F_G_D1"/>
    <property type="match status" value="1"/>
</dbReference>
<evidence type="ECO:0000256" key="3">
    <source>
        <dbReference type="ARBA" id="ARBA00017948"/>
    </source>
</evidence>
<evidence type="ECO:0000259" key="8">
    <source>
        <dbReference type="Pfam" id="PF06429"/>
    </source>
</evidence>
<evidence type="ECO:0000256" key="5">
    <source>
        <dbReference type="NCBIfam" id="TIGR02488"/>
    </source>
</evidence>
<evidence type="ECO:0000313" key="10">
    <source>
        <dbReference type="EMBL" id="PZP55494.1"/>
    </source>
</evidence>
<gene>
    <name evidence="10" type="primary">flgG</name>
    <name evidence="10" type="ORF">DI586_06640</name>
</gene>
<dbReference type="PANTHER" id="PTHR30435:SF19">
    <property type="entry name" value="FLAGELLAR BASAL-BODY ROD PROTEIN FLGG"/>
    <property type="match status" value="1"/>
</dbReference>
<evidence type="ECO:0000259" key="9">
    <source>
        <dbReference type="Pfam" id="PF22692"/>
    </source>
</evidence>
<dbReference type="AlphaFoldDB" id="A0A2W5FM93"/>
<feature type="domain" description="Flagellar basal-body/hook protein C-terminal" evidence="8">
    <location>
        <begin position="215"/>
        <end position="260"/>
    </location>
</feature>
<dbReference type="InterPro" id="IPR001444">
    <property type="entry name" value="Flag_bb_rod_N"/>
</dbReference>
<feature type="domain" description="Flagellar basal body rod protein N-terminal" evidence="7">
    <location>
        <begin position="4"/>
        <end position="34"/>
    </location>
</feature>
<evidence type="ECO:0000256" key="4">
    <source>
        <dbReference type="ARBA" id="ARBA00023143"/>
    </source>
</evidence>
<evidence type="ECO:0000256" key="6">
    <source>
        <dbReference type="RuleBase" id="RU362116"/>
    </source>
</evidence>
<accession>A0A2W5FM93</accession>
<comment type="caution">
    <text evidence="10">The sequence shown here is derived from an EMBL/GenBank/DDBJ whole genome shotgun (WGS) entry which is preliminary data.</text>
</comment>
<dbReference type="NCBIfam" id="TIGR02488">
    <property type="entry name" value="flgG_G_neg"/>
    <property type="match status" value="1"/>
</dbReference>
<keyword evidence="10" id="KW-0282">Flagellum</keyword>
<dbReference type="InterPro" id="IPR053967">
    <property type="entry name" value="LlgE_F_G-like_D1"/>
</dbReference>
<keyword evidence="10" id="KW-0966">Cell projection</keyword>
<dbReference type="PANTHER" id="PTHR30435">
    <property type="entry name" value="FLAGELLAR PROTEIN"/>
    <property type="match status" value="1"/>
</dbReference>
<dbReference type="EMBL" id="QFOT01000066">
    <property type="protein sequence ID" value="PZP55494.1"/>
    <property type="molecule type" value="Genomic_DNA"/>
</dbReference>
<sequence length="261" mass="27741">MRSLDIGASGMLAQQMNVDTISNNIANMTTTGFKRQRLEFADLMYQHLSRPGSQASANGDTVPSGISLGLGVRPAATYCIHEQGTIQITDGDLDIAINGKGFLQVELPNGDTAYTRAGSLQRNQNGEIVTNEGYRITPAITIPDDAIAIEINAEGEVFASIQGQTAPSNLGQLQLANFVNPSGLEATGDNLFLETEASGAPTIGNPGDDNLGTLRQGMLESSNVDSVKEVTNLITAQRAYEMNSKVISTSDEMMQSVSQLR</sequence>
<evidence type="ECO:0000259" key="7">
    <source>
        <dbReference type="Pfam" id="PF00460"/>
    </source>
</evidence>
<dbReference type="SUPFAM" id="SSF117143">
    <property type="entry name" value="Flagellar hook protein flgE"/>
    <property type="match status" value="1"/>
</dbReference>
<dbReference type="Proteomes" id="UP000249739">
    <property type="component" value="Unassembled WGS sequence"/>
</dbReference>
<evidence type="ECO:0000256" key="1">
    <source>
        <dbReference type="ARBA" id="ARBA00004117"/>
    </source>
</evidence>
<proteinExistence type="inferred from homology"/>
<dbReference type="GO" id="GO:0071978">
    <property type="term" value="P:bacterial-type flagellum-dependent swarming motility"/>
    <property type="evidence" value="ECO:0007669"/>
    <property type="project" value="TreeGrafter"/>
</dbReference>
<dbReference type="Pfam" id="PF00460">
    <property type="entry name" value="Flg_bb_rod"/>
    <property type="match status" value="1"/>
</dbReference>
<dbReference type="InterPro" id="IPR037925">
    <property type="entry name" value="FlgE/F/G-like"/>
</dbReference>